<evidence type="ECO:0000313" key="2">
    <source>
        <dbReference type="EMBL" id="CAA2634756.1"/>
    </source>
</evidence>
<accession>A0A7I8JVR1</accession>
<keyword evidence="4" id="KW-1185">Reference proteome</keyword>
<dbReference type="EMBL" id="LR746281">
    <property type="protein sequence ID" value="CAA7410971.1"/>
    <property type="molecule type" value="Genomic_DNA"/>
</dbReference>
<dbReference type="Proteomes" id="UP000663760">
    <property type="component" value="Chromosome 18"/>
</dbReference>
<protein>
    <submittedName>
        <fullName evidence="2">Uncharacterized protein</fullName>
    </submittedName>
</protein>
<feature type="region of interest" description="Disordered" evidence="1">
    <location>
        <begin position="1"/>
        <end position="26"/>
    </location>
</feature>
<dbReference type="EMBL" id="LR743605">
    <property type="protein sequence ID" value="CAA2634756.1"/>
    <property type="molecule type" value="Genomic_DNA"/>
</dbReference>
<organism evidence="2">
    <name type="scientific">Spirodela intermedia</name>
    <name type="common">Intermediate duckweed</name>
    <dbReference type="NCBI Taxonomy" id="51605"/>
    <lineage>
        <taxon>Eukaryota</taxon>
        <taxon>Viridiplantae</taxon>
        <taxon>Streptophyta</taxon>
        <taxon>Embryophyta</taxon>
        <taxon>Tracheophyta</taxon>
        <taxon>Spermatophyta</taxon>
        <taxon>Magnoliopsida</taxon>
        <taxon>Liliopsida</taxon>
        <taxon>Araceae</taxon>
        <taxon>Lemnoideae</taxon>
        <taxon>Spirodela</taxon>
    </lineage>
</organism>
<proteinExistence type="predicted"/>
<evidence type="ECO:0000313" key="4">
    <source>
        <dbReference type="Proteomes" id="UP000663760"/>
    </source>
</evidence>
<gene>
    <name evidence="2" type="ORF">SI7747_18020150</name>
    <name evidence="3" type="ORF">SI8410_18021649</name>
</gene>
<dbReference type="AlphaFoldDB" id="A0A7I8JVR1"/>
<name>A0A7I8JVR1_SPIIN</name>
<evidence type="ECO:0000256" key="1">
    <source>
        <dbReference type="SAM" id="MobiDB-lite"/>
    </source>
</evidence>
<evidence type="ECO:0000313" key="3">
    <source>
        <dbReference type="EMBL" id="CAA7410971.1"/>
    </source>
</evidence>
<reference evidence="2" key="1">
    <citation type="submission" date="2019-12" db="EMBL/GenBank/DDBJ databases">
        <authorList>
            <person name="Scholz U."/>
            <person name="Mascher M."/>
            <person name="Fiebig A."/>
        </authorList>
    </citation>
    <scope>NUCLEOTIDE SEQUENCE</scope>
</reference>
<sequence length="26" mass="2828">MTTNNASSKGPEGTNPSSWNYFGQHD</sequence>